<protein>
    <recommendedName>
        <fullName evidence="4">DUF3102 domain-containing protein</fullName>
    </recommendedName>
</protein>
<comment type="caution">
    <text evidence="2">The sequence shown here is derived from an EMBL/GenBank/DDBJ whole genome shotgun (WGS) entry which is preliminary data.</text>
</comment>
<organism evidence="2 3">
    <name type="scientific">Bacillus toyonensis</name>
    <dbReference type="NCBI Taxonomy" id="155322"/>
    <lineage>
        <taxon>Bacteria</taxon>
        <taxon>Bacillati</taxon>
        <taxon>Bacillota</taxon>
        <taxon>Bacilli</taxon>
        <taxon>Bacillales</taxon>
        <taxon>Bacillaceae</taxon>
        <taxon>Bacillus</taxon>
        <taxon>Bacillus cereus group</taxon>
    </lineage>
</organism>
<feature type="region of interest" description="Disordered" evidence="1">
    <location>
        <begin position="137"/>
        <end position="175"/>
    </location>
</feature>
<reference evidence="2 3" key="1">
    <citation type="submission" date="2017-09" db="EMBL/GenBank/DDBJ databases">
        <title>Large-scale bioinformatics analysis of Bacillus genomes uncovers conserved roles of natural products in bacterial physiology.</title>
        <authorList>
            <consortium name="Agbiome Team Llc"/>
            <person name="Bleich R.M."/>
            <person name="Grubbs K.J."/>
            <person name="Santa Maria K.C."/>
            <person name="Allen S.E."/>
            <person name="Farag S."/>
            <person name="Shank E.A."/>
            <person name="Bowers A."/>
        </authorList>
    </citation>
    <scope>NUCLEOTIDE SEQUENCE [LARGE SCALE GENOMIC DNA]</scope>
    <source>
        <strain evidence="2 3">AFS094862</strain>
    </source>
</reference>
<evidence type="ECO:0000256" key="1">
    <source>
        <dbReference type="SAM" id="MobiDB-lite"/>
    </source>
</evidence>
<dbReference type="EMBL" id="NVOI01000090">
    <property type="protein sequence ID" value="PGG86574.1"/>
    <property type="molecule type" value="Genomic_DNA"/>
</dbReference>
<evidence type="ECO:0000313" key="3">
    <source>
        <dbReference type="Proteomes" id="UP000225320"/>
    </source>
</evidence>
<sequence>MHEVISLSNDINVITAEIKSYQQIAGQSIFEIGNRLKHVKENDLTHGEFGKWLKEHVNFTERQARRFMQVVDEFKTDDVVRIGSSKIFEVLQLPQEIDRQQFIEEPHTIPSTGEEKTVDVMTVREIREVKKALKEKDKLLHQETERRKQETEKRKRAEQEATQARKSEQLTRKQLEELEGQEPQIVEREVVKEVEIESKKHINIINELKDKNAELKDEADFYKQKADALSKDVDDIQLEESSMNYVANKNVHNLIAYMDEFLKDVVVSSLMRGSIATASDATKELLDSRIEAFQEFLNDLKIAKTGRKIN</sequence>
<dbReference type="InterPro" id="IPR021451">
    <property type="entry name" value="DUF3102"/>
</dbReference>
<dbReference type="Proteomes" id="UP000225320">
    <property type="component" value="Unassembled WGS sequence"/>
</dbReference>
<dbReference type="Pfam" id="PF11300">
    <property type="entry name" value="DUF3102"/>
    <property type="match status" value="1"/>
</dbReference>
<evidence type="ECO:0008006" key="4">
    <source>
        <dbReference type="Google" id="ProtNLM"/>
    </source>
</evidence>
<gene>
    <name evidence="2" type="ORF">CON73_21760</name>
</gene>
<dbReference type="RefSeq" id="WP_098087841.1">
    <property type="nucleotide sequence ID" value="NZ_NUCP01000043.1"/>
</dbReference>
<evidence type="ECO:0000313" key="2">
    <source>
        <dbReference type="EMBL" id="PGG86574.1"/>
    </source>
</evidence>
<accession>A0A2B5D3A6</accession>
<proteinExistence type="predicted"/>
<dbReference type="AlphaFoldDB" id="A0A2B5D3A6"/>
<name>A0A2B5D3A6_9BACI</name>